<dbReference type="Gene3D" id="1.10.287.130">
    <property type="match status" value="1"/>
</dbReference>
<keyword evidence="9" id="KW-0812">Transmembrane</keyword>
<feature type="domain" description="Histidine kinase" evidence="10">
    <location>
        <begin position="136"/>
        <end position="348"/>
    </location>
</feature>
<dbReference type="CDD" id="cd00075">
    <property type="entry name" value="HATPase"/>
    <property type="match status" value="1"/>
</dbReference>
<dbReference type="PROSITE" id="PS50885">
    <property type="entry name" value="HAMP"/>
    <property type="match status" value="1"/>
</dbReference>
<evidence type="ECO:0000256" key="3">
    <source>
        <dbReference type="ARBA" id="ARBA00012438"/>
    </source>
</evidence>
<dbReference type="Gene3D" id="3.30.565.10">
    <property type="entry name" value="Histidine kinase-like ATPase, C-terminal domain"/>
    <property type="match status" value="1"/>
</dbReference>
<dbReference type="InterPro" id="IPR003660">
    <property type="entry name" value="HAMP_dom"/>
</dbReference>
<gene>
    <name evidence="12" type="ORF">SAMN06296020_106144</name>
</gene>
<keyword evidence="5" id="KW-0808">Transferase</keyword>
<dbReference type="InterPro" id="IPR003661">
    <property type="entry name" value="HisK_dim/P_dom"/>
</dbReference>
<dbReference type="Pfam" id="PF00512">
    <property type="entry name" value="HisKA"/>
    <property type="match status" value="1"/>
</dbReference>
<dbReference type="GO" id="GO:0000155">
    <property type="term" value="F:phosphorelay sensor kinase activity"/>
    <property type="evidence" value="ECO:0007669"/>
    <property type="project" value="InterPro"/>
</dbReference>
<dbReference type="InterPro" id="IPR005467">
    <property type="entry name" value="His_kinase_dom"/>
</dbReference>
<evidence type="ECO:0000256" key="4">
    <source>
        <dbReference type="ARBA" id="ARBA00022553"/>
    </source>
</evidence>
<keyword evidence="4" id="KW-0597">Phosphoprotein</keyword>
<dbReference type="AlphaFoldDB" id="A0AA45WW57"/>
<dbReference type="FunFam" id="1.10.287.130:FF:000001">
    <property type="entry name" value="Two-component sensor histidine kinase"/>
    <property type="match status" value="1"/>
</dbReference>
<dbReference type="SUPFAM" id="SSF47384">
    <property type="entry name" value="Homodimeric domain of signal transducing histidine kinase"/>
    <property type="match status" value="1"/>
</dbReference>
<dbReference type="EC" id="2.7.13.3" evidence="3"/>
<reference evidence="12" key="1">
    <citation type="submission" date="2017-05" db="EMBL/GenBank/DDBJ databases">
        <authorList>
            <person name="Varghese N."/>
            <person name="Submissions S."/>
        </authorList>
    </citation>
    <scope>NUCLEOTIDE SEQUENCE</scope>
    <source>
        <strain evidence="12">Su22</strain>
    </source>
</reference>
<evidence type="ECO:0000256" key="9">
    <source>
        <dbReference type="SAM" id="Phobius"/>
    </source>
</evidence>
<keyword evidence="6 12" id="KW-0418">Kinase</keyword>
<feature type="domain" description="HAMP" evidence="11">
    <location>
        <begin position="79"/>
        <end position="128"/>
    </location>
</feature>
<dbReference type="InterPro" id="IPR036890">
    <property type="entry name" value="HATPase_C_sf"/>
</dbReference>
<protein>
    <recommendedName>
        <fullName evidence="3">histidine kinase</fullName>
        <ecNumber evidence="3">2.7.13.3</ecNumber>
    </recommendedName>
</protein>
<dbReference type="Pfam" id="PF02518">
    <property type="entry name" value="HATPase_c"/>
    <property type="match status" value="1"/>
</dbReference>
<dbReference type="RefSeq" id="WP_283409314.1">
    <property type="nucleotide sequence ID" value="NZ_FXUF01000006.1"/>
</dbReference>
<keyword evidence="8 9" id="KW-0472">Membrane</keyword>
<comment type="caution">
    <text evidence="12">The sequence shown here is derived from an EMBL/GenBank/DDBJ whole genome shotgun (WGS) entry which is preliminary data.</text>
</comment>
<dbReference type="InterPro" id="IPR036097">
    <property type="entry name" value="HisK_dim/P_sf"/>
</dbReference>
<dbReference type="CDD" id="cd06225">
    <property type="entry name" value="HAMP"/>
    <property type="match status" value="1"/>
</dbReference>
<evidence type="ECO:0000313" key="12">
    <source>
        <dbReference type="EMBL" id="SMP57283.1"/>
    </source>
</evidence>
<keyword evidence="7" id="KW-0902">Two-component regulatory system</keyword>
<dbReference type="PROSITE" id="PS50109">
    <property type="entry name" value="HIS_KIN"/>
    <property type="match status" value="1"/>
</dbReference>
<accession>A0AA45WW57</accession>
<keyword evidence="9" id="KW-1133">Transmembrane helix</keyword>
<dbReference type="FunFam" id="3.30.565.10:FF:000006">
    <property type="entry name" value="Sensor histidine kinase WalK"/>
    <property type="match status" value="1"/>
</dbReference>
<feature type="transmembrane region" description="Helical" evidence="9">
    <location>
        <begin position="12"/>
        <end position="40"/>
    </location>
</feature>
<evidence type="ECO:0000256" key="1">
    <source>
        <dbReference type="ARBA" id="ARBA00000085"/>
    </source>
</evidence>
<comment type="catalytic activity">
    <reaction evidence="1">
        <text>ATP + protein L-histidine = ADP + protein N-phospho-L-histidine.</text>
        <dbReference type="EC" id="2.7.13.3"/>
    </reaction>
</comment>
<organism evidence="12 13">
    <name type="scientific">Anoxynatronum buryatiense</name>
    <dbReference type="NCBI Taxonomy" id="489973"/>
    <lineage>
        <taxon>Bacteria</taxon>
        <taxon>Bacillati</taxon>
        <taxon>Bacillota</taxon>
        <taxon>Clostridia</taxon>
        <taxon>Eubacteriales</taxon>
        <taxon>Clostridiaceae</taxon>
        <taxon>Anoxynatronum</taxon>
    </lineage>
</organism>
<keyword evidence="13" id="KW-1185">Reference proteome</keyword>
<dbReference type="Proteomes" id="UP001158066">
    <property type="component" value="Unassembled WGS sequence"/>
</dbReference>
<dbReference type="SUPFAM" id="SSF55874">
    <property type="entry name" value="ATPase domain of HSP90 chaperone/DNA topoisomerase II/histidine kinase"/>
    <property type="match status" value="1"/>
</dbReference>
<evidence type="ECO:0000256" key="7">
    <source>
        <dbReference type="ARBA" id="ARBA00023012"/>
    </source>
</evidence>
<feature type="transmembrane region" description="Helical" evidence="9">
    <location>
        <begin position="52"/>
        <end position="74"/>
    </location>
</feature>
<evidence type="ECO:0000256" key="8">
    <source>
        <dbReference type="ARBA" id="ARBA00023136"/>
    </source>
</evidence>
<dbReference type="CDD" id="cd00082">
    <property type="entry name" value="HisKA"/>
    <property type="match status" value="1"/>
</dbReference>
<evidence type="ECO:0000259" key="11">
    <source>
        <dbReference type="PROSITE" id="PS50885"/>
    </source>
</evidence>
<comment type="subcellular location">
    <subcellularLocation>
        <location evidence="2">Membrane</location>
    </subcellularLocation>
</comment>
<dbReference type="PANTHER" id="PTHR43711:SF1">
    <property type="entry name" value="HISTIDINE KINASE 1"/>
    <property type="match status" value="1"/>
</dbReference>
<evidence type="ECO:0000256" key="5">
    <source>
        <dbReference type="ARBA" id="ARBA00022679"/>
    </source>
</evidence>
<dbReference type="InterPro" id="IPR003594">
    <property type="entry name" value="HATPase_dom"/>
</dbReference>
<evidence type="ECO:0000256" key="6">
    <source>
        <dbReference type="ARBA" id="ARBA00022777"/>
    </source>
</evidence>
<dbReference type="InterPro" id="IPR004358">
    <property type="entry name" value="Sig_transdc_His_kin-like_C"/>
</dbReference>
<sequence length="348" mass="38803">MTKHKVPPRTALTILFAIMIFIILSLTMFIVGILVFILVRTGIINKLGPPNALIPIMLLAFASILVGTLVGTIISRAPLRPATLLINGMNRLASGDYKARIDLGNLSIAREITTSFNTLAEELQHTEMLRSDFVNNFSHELKTPLISIRGFAKLLQKKHLSSEQQQEYLAIIVDESTRLCDMSTSVLNLAKVENQSILTDTADFNLSEQLRSCILLFEKKWSQKNLTIRADFEEHPVHANEDLLKQVWINLIDNAIKFSPDTGEIHVFISEPLSSDEITVSVKNNGPMISTENQNRIFNKFWQGDTSHSSEGSGIGLSIARRITELHKGNISVVSSPEETIFSVTLPR</sequence>
<evidence type="ECO:0000256" key="2">
    <source>
        <dbReference type="ARBA" id="ARBA00004370"/>
    </source>
</evidence>
<dbReference type="PANTHER" id="PTHR43711">
    <property type="entry name" value="TWO-COMPONENT HISTIDINE KINASE"/>
    <property type="match status" value="1"/>
</dbReference>
<dbReference type="InterPro" id="IPR050736">
    <property type="entry name" value="Sensor_HK_Regulatory"/>
</dbReference>
<dbReference type="PRINTS" id="PR00344">
    <property type="entry name" value="BCTRLSENSOR"/>
</dbReference>
<proteinExistence type="predicted"/>
<dbReference type="SMART" id="SM00388">
    <property type="entry name" value="HisKA"/>
    <property type="match status" value="1"/>
</dbReference>
<dbReference type="Gene3D" id="6.10.340.10">
    <property type="match status" value="1"/>
</dbReference>
<dbReference type="EMBL" id="FXUF01000006">
    <property type="protein sequence ID" value="SMP57283.1"/>
    <property type="molecule type" value="Genomic_DNA"/>
</dbReference>
<evidence type="ECO:0000313" key="13">
    <source>
        <dbReference type="Proteomes" id="UP001158066"/>
    </source>
</evidence>
<name>A0AA45WW57_9CLOT</name>
<dbReference type="GO" id="GO:0016020">
    <property type="term" value="C:membrane"/>
    <property type="evidence" value="ECO:0007669"/>
    <property type="project" value="UniProtKB-SubCell"/>
</dbReference>
<dbReference type="SMART" id="SM00387">
    <property type="entry name" value="HATPase_c"/>
    <property type="match status" value="1"/>
</dbReference>
<evidence type="ECO:0000259" key="10">
    <source>
        <dbReference type="PROSITE" id="PS50109"/>
    </source>
</evidence>